<keyword evidence="1" id="KW-0732">Signal</keyword>
<dbReference type="NCBIfam" id="NF008633">
    <property type="entry name" value="PRK11622.1"/>
    <property type="match status" value="1"/>
</dbReference>
<evidence type="ECO:0000313" key="2">
    <source>
        <dbReference type="EMBL" id="NEZ46928.1"/>
    </source>
</evidence>
<keyword evidence="3" id="KW-1185">Reference proteome</keyword>
<comment type="caution">
    <text evidence="2">The sequence shown here is derived from an EMBL/GenBank/DDBJ whole genome shotgun (WGS) entry which is preliminary data.</text>
</comment>
<protein>
    <submittedName>
        <fullName evidence="2">ABC transporter substrate-binding protein</fullName>
    </submittedName>
</protein>
<organism evidence="2 3">
    <name type="scientific">Clostridium niameyense</name>
    <dbReference type="NCBI Taxonomy" id="1622073"/>
    <lineage>
        <taxon>Bacteria</taxon>
        <taxon>Bacillati</taxon>
        <taxon>Bacillota</taxon>
        <taxon>Clostridia</taxon>
        <taxon>Eubacteriales</taxon>
        <taxon>Clostridiaceae</taxon>
        <taxon>Clostridium</taxon>
    </lineage>
</organism>
<dbReference type="AlphaFoldDB" id="A0A6M0RCN6"/>
<dbReference type="InterPro" id="IPR027020">
    <property type="entry name" value="YnjB"/>
</dbReference>
<dbReference type="EMBL" id="SXDP01000004">
    <property type="protein sequence ID" value="NEZ46928.1"/>
    <property type="molecule type" value="Genomic_DNA"/>
</dbReference>
<dbReference type="PIRSF" id="PIRSF029172">
    <property type="entry name" value="UCP029172_ABC_sbc_YnjB"/>
    <property type="match status" value="1"/>
</dbReference>
<name>A0A6M0RCN6_9CLOT</name>
<dbReference type="PROSITE" id="PS51257">
    <property type="entry name" value="PROKAR_LIPOPROTEIN"/>
    <property type="match status" value="1"/>
</dbReference>
<dbReference type="PANTHER" id="PTHR42779:SF1">
    <property type="entry name" value="PROTEIN YNJB"/>
    <property type="match status" value="1"/>
</dbReference>
<dbReference type="SUPFAM" id="SSF53850">
    <property type="entry name" value="Periplasmic binding protein-like II"/>
    <property type="match status" value="1"/>
</dbReference>
<proteinExistence type="predicted"/>
<gene>
    <name evidence="2" type="ORF">FDF74_06845</name>
</gene>
<dbReference type="Gene3D" id="3.40.190.10">
    <property type="entry name" value="Periplasmic binding protein-like II"/>
    <property type="match status" value="2"/>
</dbReference>
<accession>A0A6M0RCN6</accession>
<feature type="signal peptide" evidence="1">
    <location>
        <begin position="1"/>
        <end position="21"/>
    </location>
</feature>
<feature type="chain" id="PRO_5026870045" evidence="1">
    <location>
        <begin position="22"/>
        <end position="411"/>
    </location>
</feature>
<sequence length="411" mass="46942">MKKILSFFIFLVMMLSLTACGKKENPNSNDLTKQDWNHIVEEAKGSTINFYGWGGSEQTNKWIDNYLAKELKQKYNITLKRVPMDIDDILNKLVGEKQASNEKGTIDVVWINGENFYTAKKNKLLYGPFSNKLPNMKKYINNDDPEVKYDFGVSIDGYEVPYGKAQFVMVYDKDRVPSAPKNHKELLEFVKKNPGKFTYPAPPDFTGSAFVRNIIYDIVGYEKFVNMKPDKGLVEKEIKPAIDYLKELKPYLLNDGKTYPANIAALDNMYSDKQVLNTMTYNPNSVSERIENGQFPKNTYTALFDKGDIGNTHFVAIPFNSQNKPGAMIAINTIISFEMQKSKYDPKNWGDLPVFGNEKLSDKEKKEIESIKIGKGALSQEELFKHRLPEMPASLVPIIEKIWEENIPGEN</sequence>
<evidence type="ECO:0000313" key="3">
    <source>
        <dbReference type="Proteomes" id="UP000473885"/>
    </source>
</evidence>
<dbReference type="InterPro" id="IPR006059">
    <property type="entry name" value="SBP"/>
</dbReference>
<dbReference type="Pfam" id="PF13416">
    <property type="entry name" value="SBP_bac_8"/>
    <property type="match status" value="1"/>
</dbReference>
<evidence type="ECO:0000256" key="1">
    <source>
        <dbReference type="SAM" id="SignalP"/>
    </source>
</evidence>
<reference evidence="2 3" key="1">
    <citation type="submission" date="2019-04" db="EMBL/GenBank/DDBJ databases">
        <title>Genome sequencing of Clostridium botulinum Groups I-IV and Clostridium butyricum.</title>
        <authorList>
            <person name="Brunt J."/>
            <person name="Van Vliet A.H.M."/>
            <person name="Stringer S.C."/>
            <person name="Carter A.T."/>
            <person name="Peck M.W."/>
        </authorList>
    </citation>
    <scope>NUCLEOTIDE SEQUENCE [LARGE SCALE GENOMIC DNA]</scope>
    <source>
        <strain evidence="2 3">IFR 18/094</strain>
    </source>
</reference>
<dbReference type="PANTHER" id="PTHR42779">
    <property type="entry name" value="PROTEIN YNJB"/>
    <property type="match status" value="1"/>
</dbReference>
<dbReference type="Proteomes" id="UP000473885">
    <property type="component" value="Unassembled WGS sequence"/>
</dbReference>